<dbReference type="EMBL" id="PNHK01000003">
    <property type="protein sequence ID" value="PMD05194.1"/>
    <property type="molecule type" value="Genomic_DNA"/>
</dbReference>
<evidence type="ECO:0000313" key="3">
    <source>
        <dbReference type="Proteomes" id="UP000235598"/>
    </source>
</evidence>
<evidence type="ECO:0000259" key="1">
    <source>
        <dbReference type="Pfam" id="PF03102"/>
    </source>
</evidence>
<dbReference type="Proteomes" id="UP000235598">
    <property type="component" value="Unassembled WGS sequence"/>
</dbReference>
<comment type="caution">
    <text evidence="2">The sequence shown here is derived from an EMBL/GenBank/DDBJ whole genome shotgun (WGS) entry which is preliminary data.</text>
</comment>
<dbReference type="GO" id="GO:0016051">
    <property type="term" value="P:carbohydrate biosynthetic process"/>
    <property type="evidence" value="ECO:0007669"/>
    <property type="project" value="InterPro"/>
</dbReference>
<gene>
    <name evidence="2" type="ORF">CJ199_08915</name>
</gene>
<dbReference type="GO" id="GO:0047444">
    <property type="term" value="F:N-acylneuraminate-9-phosphate synthase activity"/>
    <property type="evidence" value="ECO:0007669"/>
    <property type="project" value="TreeGrafter"/>
</dbReference>
<protein>
    <submittedName>
        <fullName evidence="2">N-acetylneuraminate synthase</fullName>
    </submittedName>
</protein>
<dbReference type="InterPro" id="IPR013132">
    <property type="entry name" value="PseI/NeuA/B-like_N"/>
</dbReference>
<dbReference type="InterPro" id="IPR013785">
    <property type="entry name" value="Aldolase_TIM"/>
</dbReference>
<dbReference type="Pfam" id="PF03102">
    <property type="entry name" value="NeuB"/>
    <property type="match status" value="1"/>
</dbReference>
<dbReference type="SUPFAM" id="SSF51569">
    <property type="entry name" value="Aldolase"/>
    <property type="match status" value="1"/>
</dbReference>
<proteinExistence type="predicted"/>
<accession>A0A2N6VM44</accession>
<dbReference type="PANTHER" id="PTHR42966">
    <property type="entry name" value="N-ACETYLNEURAMINATE SYNTHASE"/>
    <property type="match status" value="1"/>
</dbReference>
<sequence>MTAEITPVSIGEHTVGAGHPVYLIGEIGINHNGDVEIAKQLMDVAKKAGAQAVKFQKRNPDVAVPEDQKSKPRSTPWGEMTYLEYKFRVEFEDAEYAEIDAYAKELGLQWFASPWDIDSVNFLEKFDAVTYKIASASITDIPLLEAVRDTGKPVIMSTGMSTLEQIDKAVEVMGKDNLVLMHATSTYPLPPEEVNLLAIPALRERYGVPVGYSGHEIGTAISVAAVALGAVTVERHITLDNEMWGSDQKASMEPDEFIKLGEEIREVTTALGDGKKRVMPGEESKIASLRVVK</sequence>
<reference evidence="2 3" key="1">
    <citation type="submission" date="2017-09" db="EMBL/GenBank/DDBJ databases">
        <title>Bacterial strain isolated from the female urinary microbiota.</title>
        <authorList>
            <person name="Thomas-White K."/>
            <person name="Kumar N."/>
            <person name="Forster S."/>
            <person name="Putonti C."/>
            <person name="Lawley T."/>
            <person name="Wolfe A.J."/>
        </authorList>
    </citation>
    <scope>NUCLEOTIDE SEQUENCE [LARGE SCALE GENOMIC DNA]</scope>
    <source>
        <strain evidence="2 3">UMB1301</strain>
    </source>
</reference>
<dbReference type="AlphaFoldDB" id="A0A2N6VM44"/>
<feature type="domain" description="PseI/NeuA/B-like" evidence="1">
    <location>
        <begin position="41"/>
        <end position="276"/>
    </location>
</feature>
<name>A0A2N6VM44_9MICO</name>
<dbReference type="Gene3D" id="3.20.20.70">
    <property type="entry name" value="Aldolase class I"/>
    <property type="match status" value="1"/>
</dbReference>
<organism evidence="2 3">
    <name type="scientific">Brevibacterium paucivorans</name>
    <dbReference type="NCBI Taxonomy" id="170994"/>
    <lineage>
        <taxon>Bacteria</taxon>
        <taxon>Bacillati</taxon>
        <taxon>Actinomycetota</taxon>
        <taxon>Actinomycetes</taxon>
        <taxon>Micrococcales</taxon>
        <taxon>Brevibacteriaceae</taxon>
        <taxon>Brevibacterium</taxon>
    </lineage>
</organism>
<dbReference type="RefSeq" id="WP_102239135.1">
    <property type="nucleotide sequence ID" value="NZ_BAAAIM010000006.1"/>
</dbReference>
<dbReference type="InterPro" id="IPR051690">
    <property type="entry name" value="PseI-like"/>
</dbReference>
<dbReference type="PANTHER" id="PTHR42966:SF3">
    <property type="entry name" value="BLR5971 PROTEIN"/>
    <property type="match status" value="1"/>
</dbReference>
<dbReference type="OrthoDB" id="9814210at2"/>
<evidence type="ECO:0000313" key="2">
    <source>
        <dbReference type="EMBL" id="PMD05194.1"/>
    </source>
</evidence>